<dbReference type="Gene3D" id="3.40.50.2000">
    <property type="entry name" value="Glycogen Phosphorylase B"/>
    <property type="match status" value="2"/>
</dbReference>
<evidence type="ECO:0000313" key="4">
    <source>
        <dbReference type="EMBL" id="VEI14409.1"/>
    </source>
</evidence>
<dbReference type="KEGG" id="avc:NCTC10951_00265"/>
<sequence>MTDVQILRNLSLLGASAARQLVEDPVLLALQGARRLPGPWRDRAARALAIGAGDHEVRRALSELMADRHDSARRALRRASPRSAMGIRLAAELAVQLGGAELSRIDVDRWSPSVRARDLWARGHLSAAISILKGVPGTGAHRARLRSQLAMMSPGFQLPRLTPSPGWRVPDPAEPLRVLHVLTSSLPHTQSGYTMRSHAILRAQAMAGVDARAVTRIGYPVIIGRPTAQETDVVDGVIYRRILPARAQAWPAARLTQMSRLLAREVERFAPHVLHTTTNYLNALVTHAVARSYGLPWVYEMRGVLECTWVAGRPSWQEDEALSSERFALLRDKETEMAGQADAVVVLSRVQAEDLIARGVDSDRITVVPNAVDQETLTSPRLSPADARARLGLPREGLWVGSVSSLVGYEGFDVLLRAVARCRDRGVDLRCAIVGDGVSRPGLVALAGELGLGESVCAVPGRVDRVSALDWYQALDVFCVPRLDTPVCRLVTPIKPMTAMALGRPVVASALPALRELTAPTSNRSFPAGDVEALARVLAQMAAESGGRPTETGGSRPSRGADPASCPTPPELPTWAGNAVRQIEIYKELI</sequence>
<dbReference type="GO" id="GO:1901137">
    <property type="term" value="P:carbohydrate derivative biosynthetic process"/>
    <property type="evidence" value="ECO:0007669"/>
    <property type="project" value="UniProtKB-ARBA"/>
</dbReference>
<dbReference type="GO" id="GO:0102710">
    <property type="term" value="F:D-inositol-3-phosphate glycosyltransferase activity"/>
    <property type="evidence" value="ECO:0007669"/>
    <property type="project" value="UniProtKB-EC"/>
</dbReference>
<dbReference type="InterPro" id="IPR050194">
    <property type="entry name" value="Glycosyltransferase_grp1"/>
</dbReference>
<name>A0A448PHG6_ACTVI</name>
<dbReference type="Pfam" id="PF13579">
    <property type="entry name" value="Glyco_trans_4_4"/>
    <property type="match status" value="1"/>
</dbReference>
<evidence type="ECO:0000256" key="1">
    <source>
        <dbReference type="ARBA" id="ARBA00022676"/>
    </source>
</evidence>
<proteinExistence type="predicted"/>
<keyword evidence="2 4" id="KW-0808">Transferase</keyword>
<evidence type="ECO:0000259" key="3">
    <source>
        <dbReference type="Pfam" id="PF13579"/>
    </source>
</evidence>
<dbReference type="EC" id="2.4.1.250" evidence="4"/>
<accession>A0A448PHG6</accession>
<dbReference type="OrthoDB" id="509705at2"/>
<dbReference type="AlphaFoldDB" id="A0A448PHG6"/>
<reference evidence="4 5" key="1">
    <citation type="submission" date="2018-12" db="EMBL/GenBank/DDBJ databases">
        <authorList>
            <consortium name="Pathogen Informatics"/>
        </authorList>
    </citation>
    <scope>NUCLEOTIDE SEQUENCE [LARGE SCALE GENOMIC DNA]</scope>
    <source>
        <strain evidence="4 5">NCTC10951</strain>
    </source>
</reference>
<gene>
    <name evidence="4" type="primary">mshA_1</name>
    <name evidence="4" type="ORF">NCTC10951_00265</name>
</gene>
<protein>
    <submittedName>
        <fullName evidence="4">D-inositol-3-phosphate glycosyltransferase</fullName>
        <ecNumber evidence="4">2.4.1.250</ecNumber>
    </submittedName>
</protein>
<dbReference type="RefSeq" id="WP_126413086.1">
    <property type="nucleotide sequence ID" value="NZ_JASPER010000020.1"/>
</dbReference>
<dbReference type="SUPFAM" id="SSF53756">
    <property type="entry name" value="UDP-Glycosyltransferase/glycogen phosphorylase"/>
    <property type="match status" value="1"/>
</dbReference>
<evidence type="ECO:0000256" key="2">
    <source>
        <dbReference type="ARBA" id="ARBA00022679"/>
    </source>
</evidence>
<dbReference type="EMBL" id="LR134477">
    <property type="protein sequence ID" value="VEI14409.1"/>
    <property type="molecule type" value="Genomic_DNA"/>
</dbReference>
<dbReference type="Proteomes" id="UP000268658">
    <property type="component" value="Chromosome"/>
</dbReference>
<keyword evidence="1 4" id="KW-0328">Glycosyltransferase</keyword>
<dbReference type="PANTHER" id="PTHR45947:SF3">
    <property type="entry name" value="SULFOQUINOVOSYL TRANSFERASE SQD2"/>
    <property type="match status" value="1"/>
</dbReference>
<dbReference type="PANTHER" id="PTHR45947">
    <property type="entry name" value="SULFOQUINOVOSYL TRANSFERASE SQD2"/>
    <property type="match status" value="1"/>
</dbReference>
<dbReference type="InterPro" id="IPR028098">
    <property type="entry name" value="Glyco_trans_4-like_N"/>
</dbReference>
<dbReference type="Pfam" id="PF13692">
    <property type="entry name" value="Glyco_trans_1_4"/>
    <property type="match status" value="1"/>
</dbReference>
<organism evidence="4 5">
    <name type="scientific">Actinomyces viscosus</name>
    <dbReference type="NCBI Taxonomy" id="1656"/>
    <lineage>
        <taxon>Bacteria</taxon>
        <taxon>Bacillati</taxon>
        <taxon>Actinomycetota</taxon>
        <taxon>Actinomycetes</taxon>
        <taxon>Actinomycetales</taxon>
        <taxon>Actinomycetaceae</taxon>
        <taxon>Actinomyces</taxon>
    </lineage>
</organism>
<evidence type="ECO:0000313" key="5">
    <source>
        <dbReference type="Proteomes" id="UP000268658"/>
    </source>
</evidence>
<feature type="domain" description="Glycosyltransferase subfamily 4-like N-terminal" evidence="3">
    <location>
        <begin position="192"/>
        <end position="370"/>
    </location>
</feature>